<dbReference type="EMBL" id="JALLBG020000062">
    <property type="protein sequence ID" value="KAL3768727.1"/>
    <property type="molecule type" value="Genomic_DNA"/>
</dbReference>
<keyword evidence="3" id="KW-1185">Reference proteome</keyword>
<reference evidence="2 3" key="1">
    <citation type="submission" date="2024-10" db="EMBL/GenBank/DDBJ databases">
        <title>Updated reference genomes for cyclostephanoid diatoms.</title>
        <authorList>
            <person name="Roberts W.R."/>
            <person name="Alverson A.J."/>
        </authorList>
    </citation>
    <scope>NUCLEOTIDE SEQUENCE [LARGE SCALE GENOMIC DNA]</scope>
    <source>
        <strain evidence="2 3">AJA232-27</strain>
    </source>
</reference>
<evidence type="ECO:0000313" key="2">
    <source>
        <dbReference type="EMBL" id="KAL3768727.1"/>
    </source>
</evidence>
<name>A0ABD3N2F7_9STRA</name>
<organism evidence="2 3">
    <name type="scientific">Discostella pseudostelligera</name>
    <dbReference type="NCBI Taxonomy" id="259834"/>
    <lineage>
        <taxon>Eukaryota</taxon>
        <taxon>Sar</taxon>
        <taxon>Stramenopiles</taxon>
        <taxon>Ochrophyta</taxon>
        <taxon>Bacillariophyta</taxon>
        <taxon>Coscinodiscophyceae</taxon>
        <taxon>Thalassiosirophycidae</taxon>
        <taxon>Stephanodiscales</taxon>
        <taxon>Stephanodiscaceae</taxon>
        <taxon>Discostella</taxon>
    </lineage>
</organism>
<dbReference type="Proteomes" id="UP001530293">
    <property type="component" value="Unassembled WGS sequence"/>
</dbReference>
<evidence type="ECO:0008006" key="4">
    <source>
        <dbReference type="Google" id="ProtNLM"/>
    </source>
</evidence>
<feature type="signal peptide" evidence="1">
    <location>
        <begin position="1"/>
        <end position="18"/>
    </location>
</feature>
<evidence type="ECO:0000256" key="1">
    <source>
        <dbReference type="SAM" id="SignalP"/>
    </source>
</evidence>
<gene>
    <name evidence="2" type="ORF">ACHAWU_006828</name>
</gene>
<dbReference type="AlphaFoldDB" id="A0ABD3N2F7"/>
<feature type="chain" id="PRO_5044836006" description="S1 motif domain-containing protein" evidence="1">
    <location>
        <begin position="19"/>
        <end position="650"/>
    </location>
</feature>
<comment type="caution">
    <text evidence="2">The sequence shown here is derived from an EMBL/GenBank/DDBJ whole genome shotgun (WGS) entry which is preliminary data.</text>
</comment>
<protein>
    <recommendedName>
        <fullName evidence="4">S1 motif domain-containing protein</fullName>
    </recommendedName>
</protein>
<keyword evidence="1" id="KW-0732">Signal</keyword>
<accession>A0ABD3N2F7</accession>
<evidence type="ECO:0000313" key="3">
    <source>
        <dbReference type="Proteomes" id="UP001530293"/>
    </source>
</evidence>
<dbReference type="PROSITE" id="PS51257">
    <property type="entry name" value="PROKAR_LIPOPROTEIN"/>
    <property type="match status" value="1"/>
</dbReference>
<sequence>MISRPILIALLLLGCSSCRYMSKNSALAFHFHRPDVTVTAPKSSVSTSLLLPSSRSTRRHGSSYIIHNKNIIGINNVNNLHSREFSTRMMSMEDEDDDVDYDADSSNNNFFDNTATNTNSASNTELAYLLPGQSLRIRIGDTNASRKAWKKRRRNASPILIPASILNVSRQALLRWNVFALLCSIGEEVINPKNNGENLLGATVGKLGRAYKRTLQGDLREHAIAMGYDSVELLLASLFDEMDLVEERENGNGGSIVRSFVEPRHGNLVLGTPLSRRQGRAMAASAGLVQFQLIDGDAQKNTKQSTTMMVHTGMAVPRPPAGKSISTTTSSSLAPEPLGAALRVYDGAIARRYQEGDEIDAVVHSYDDRGDGGGPLLVLAMARDPQGRGQGGGGGGVMLSSPAYVVGRSSSSSRSANSGIDDAGVERELTDLKAGDGPFDATVVAVSSRSGAAFVDCGVGRRRGKKYGGGLTRVLGMLRFEDGAIIDETDDDGVAIFRSDDFDIEAGDEIQVYIRAVSPQSGRFMVTLDPSIKDKKAKDLKLEKRADKRKERLLSKRISQEDIQNLIGNVYDGVVKAKSKTGDWYYVQPCVGEDMSSCDESWPVGVANALSKVGEPSGSSETYSVGDHVRVRLEGIDERRGQLALTLLED</sequence>
<proteinExistence type="predicted"/>